<dbReference type="Pfam" id="PF03914">
    <property type="entry name" value="CBF"/>
    <property type="match status" value="1"/>
</dbReference>
<sequence length="220" mass="25444">MKPSVLYLDHKEKFITLLDQFLSSTHIPNYVVAGFAKRLCRMLLLAPLDAQEPVLGLIRNLLTRHPNVACLIHRDVPETLTADPYDEDEVSLSKCDALSSSLWEVKSLQKHWHPNVAKRANFVEKKLQQVESFVRFRCQDELFSNMMAKPFGSKEASVEVRYSRAQNGYTNNDGFLLALLYLFANGYLRSNDLPAKFLLDDHDLIFISRIRKRFSGWLRR</sequence>
<dbReference type="OrthoDB" id="275876at2759"/>
<gene>
    <name evidence="3" type="ORF">SVUK_LOCUS6813</name>
</gene>
<dbReference type="InterPro" id="IPR027193">
    <property type="entry name" value="Noc4"/>
</dbReference>
<dbReference type="PANTHER" id="PTHR12455">
    <property type="entry name" value="NUCLEOLAR COMPLEX PROTEIN 4"/>
    <property type="match status" value="1"/>
</dbReference>
<evidence type="ECO:0000256" key="1">
    <source>
        <dbReference type="ARBA" id="ARBA00007797"/>
    </source>
</evidence>
<dbReference type="GO" id="GO:0032040">
    <property type="term" value="C:small-subunit processome"/>
    <property type="evidence" value="ECO:0007669"/>
    <property type="project" value="TreeGrafter"/>
</dbReference>
<comment type="similarity">
    <text evidence="1">Belongs to the CBF/MAK21 family.</text>
</comment>
<keyword evidence="4" id="KW-1185">Reference proteome</keyword>
<evidence type="ECO:0000313" key="4">
    <source>
        <dbReference type="Proteomes" id="UP000270094"/>
    </source>
</evidence>
<dbReference type="GO" id="GO:0030692">
    <property type="term" value="C:Noc4p-Nop14p complex"/>
    <property type="evidence" value="ECO:0007669"/>
    <property type="project" value="TreeGrafter"/>
</dbReference>
<accession>A0A3P7KM80</accession>
<evidence type="ECO:0000259" key="2">
    <source>
        <dbReference type="Pfam" id="PF03914"/>
    </source>
</evidence>
<dbReference type="Proteomes" id="UP000270094">
    <property type="component" value="Unassembled WGS sequence"/>
</dbReference>
<protein>
    <recommendedName>
        <fullName evidence="2">CCAAT-binding factor domain-containing protein</fullName>
    </recommendedName>
</protein>
<organism evidence="3 4">
    <name type="scientific">Strongylus vulgaris</name>
    <name type="common">Blood worm</name>
    <dbReference type="NCBI Taxonomy" id="40348"/>
    <lineage>
        <taxon>Eukaryota</taxon>
        <taxon>Metazoa</taxon>
        <taxon>Ecdysozoa</taxon>
        <taxon>Nematoda</taxon>
        <taxon>Chromadorea</taxon>
        <taxon>Rhabditida</taxon>
        <taxon>Rhabditina</taxon>
        <taxon>Rhabditomorpha</taxon>
        <taxon>Strongyloidea</taxon>
        <taxon>Strongylidae</taxon>
        <taxon>Strongylus</taxon>
    </lineage>
</organism>
<proteinExistence type="inferred from homology"/>
<dbReference type="AlphaFoldDB" id="A0A3P7KM80"/>
<dbReference type="InterPro" id="IPR005612">
    <property type="entry name" value="CCAAT-binding_factor"/>
</dbReference>
<evidence type="ECO:0000313" key="3">
    <source>
        <dbReference type="EMBL" id="VDM71815.1"/>
    </source>
</evidence>
<dbReference type="EMBL" id="UYYB01022228">
    <property type="protein sequence ID" value="VDM71815.1"/>
    <property type="molecule type" value="Genomic_DNA"/>
</dbReference>
<dbReference type="GO" id="GO:0042254">
    <property type="term" value="P:ribosome biogenesis"/>
    <property type="evidence" value="ECO:0007669"/>
    <property type="project" value="InterPro"/>
</dbReference>
<dbReference type="PANTHER" id="PTHR12455:SF0">
    <property type="entry name" value="NUCLEOLAR COMPLEX PROTEIN 4 HOMOLOG"/>
    <property type="match status" value="1"/>
</dbReference>
<name>A0A3P7KM80_STRVU</name>
<reference evidence="3 4" key="1">
    <citation type="submission" date="2018-11" db="EMBL/GenBank/DDBJ databases">
        <authorList>
            <consortium name="Pathogen Informatics"/>
        </authorList>
    </citation>
    <scope>NUCLEOTIDE SEQUENCE [LARGE SCALE GENOMIC DNA]</scope>
</reference>
<feature type="domain" description="CCAAT-binding factor" evidence="2">
    <location>
        <begin position="2"/>
        <end position="120"/>
    </location>
</feature>